<feature type="transmembrane region" description="Helical" evidence="1">
    <location>
        <begin position="12"/>
        <end position="41"/>
    </location>
</feature>
<reference evidence="2" key="1">
    <citation type="submission" date="2019-06" db="EMBL/GenBank/DDBJ databases">
        <authorList>
            <person name="Murdoch R.W."/>
            <person name="Fathepure B."/>
        </authorList>
    </citation>
    <scope>NUCLEOTIDE SEQUENCE</scope>
</reference>
<evidence type="ECO:0000313" key="2">
    <source>
        <dbReference type="EMBL" id="QEA05415.1"/>
    </source>
</evidence>
<feature type="transmembrane region" description="Helical" evidence="1">
    <location>
        <begin position="48"/>
        <end position="67"/>
    </location>
</feature>
<dbReference type="AlphaFoldDB" id="A0A5B8REZ5"/>
<dbReference type="EMBL" id="MN079101">
    <property type="protein sequence ID" value="QEA05415.1"/>
    <property type="molecule type" value="Genomic_DNA"/>
</dbReference>
<feature type="transmembrane region" description="Helical" evidence="1">
    <location>
        <begin position="103"/>
        <end position="126"/>
    </location>
</feature>
<feature type="transmembrane region" description="Helical" evidence="1">
    <location>
        <begin position="161"/>
        <end position="180"/>
    </location>
</feature>
<keyword evidence="1" id="KW-1133">Transmembrane helix</keyword>
<feature type="transmembrane region" description="Helical" evidence="1">
    <location>
        <begin position="226"/>
        <end position="245"/>
    </location>
</feature>
<sequence length="288" mass="29890">MRSLAALVMRGRIAAIAVTALTAVVPLLLWISSAVVALVTLRRGAGEGVLTVAGATAVLAVLAQASVGSPLPALQLPLQVWLPMVAVAACLRVTVSLPRALEAAAALAGVAVILFHLVVGDAGAYWQGMLEQAAGLFADPATREALNAQAGRLATMMTSLWFGNLLLVGIASLLLARWWQALLYNPGGFGAEFHALRFSRGFTFACLGVLVVGSVVGGGALYDVALVVSTVFVFQALAVAHALVGAKGLSRAWLVVVYVSLAPFARIYAIAGMMDVFVDVRRRVTESA</sequence>
<gene>
    <name evidence="2" type="ORF">KBTEX_01736</name>
</gene>
<protein>
    <recommendedName>
        <fullName evidence="3">DUF2232 domain-containing protein</fullName>
    </recommendedName>
</protein>
<feature type="transmembrane region" description="Helical" evidence="1">
    <location>
        <begin position="201"/>
        <end position="220"/>
    </location>
</feature>
<evidence type="ECO:0008006" key="3">
    <source>
        <dbReference type="Google" id="ProtNLM"/>
    </source>
</evidence>
<feature type="transmembrane region" description="Helical" evidence="1">
    <location>
        <begin position="73"/>
        <end position="91"/>
    </location>
</feature>
<feature type="transmembrane region" description="Helical" evidence="1">
    <location>
        <begin position="252"/>
        <end position="271"/>
    </location>
</feature>
<keyword evidence="1" id="KW-0812">Transmembrane</keyword>
<proteinExistence type="predicted"/>
<accession>A0A5B8REZ5</accession>
<evidence type="ECO:0000256" key="1">
    <source>
        <dbReference type="SAM" id="Phobius"/>
    </source>
</evidence>
<keyword evidence="1" id="KW-0472">Membrane</keyword>
<name>A0A5B8REZ5_9ZZZZ</name>
<organism evidence="2">
    <name type="scientific">uncultured organism</name>
    <dbReference type="NCBI Taxonomy" id="155900"/>
    <lineage>
        <taxon>unclassified sequences</taxon>
        <taxon>environmental samples</taxon>
    </lineage>
</organism>